<keyword evidence="3" id="KW-1185">Reference proteome</keyword>
<gene>
    <name evidence="2" type="ORF">D1B17_00575</name>
</gene>
<evidence type="ECO:0008006" key="4">
    <source>
        <dbReference type="Google" id="ProtNLM"/>
    </source>
</evidence>
<dbReference type="Proteomes" id="UP000267208">
    <property type="component" value="Chromosome"/>
</dbReference>
<proteinExistence type="predicted"/>
<dbReference type="RefSeq" id="WP_120141428.1">
    <property type="nucleotide sequence ID" value="NZ_CP031933.2"/>
</dbReference>
<evidence type="ECO:0000313" key="2">
    <source>
        <dbReference type="EMBL" id="AYE37233.1"/>
    </source>
</evidence>
<evidence type="ECO:0000313" key="3">
    <source>
        <dbReference type="Proteomes" id="UP000267208"/>
    </source>
</evidence>
<accession>A0A386PRC7</accession>
<keyword evidence="1" id="KW-0732">Signal</keyword>
<evidence type="ECO:0000256" key="1">
    <source>
        <dbReference type="SAM" id="SignalP"/>
    </source>
</evidence>
<dbReference type="OrthoDB" id="2290085at2"/>
<protein>
    <recommendedName>
        <fullName evidence="4">Surface layer protein A domain-containing protein</fullName>
    </recommendedName>
</protein>
<feature type="chain" id="PRO_5017347563" description="Surface layer protein A domain-containing protein" evidence="1">
    <location>
        <begin position="31"/>
        <end position="340"/>
    </location>
</feature>
<reference evidence="3" key="1">
    <citation type="submission" date="2018-08" db="EMBL/GenBank/DDBJ databases">
        <title>Genome of Lactobacillus sp. HBUAS52074.</title>
        <authorList>
            <person name="Guo Z."/>
            <person name="Zhang Z.D."/>
        </authorList>
    </citation>
    <scope>NUCLEOTIDE SEQUENCE [LARGE SCALE GENOMIC DNA]</scope>
    <source>
        <strain evidence="3">HBUAS52074</strain>
    </source>
</reference>
<dbReference type="AlphaFoldDB" id="A0A386PRC7"/>
<dbReference type="EMBL" id="CP031933">
    <property type="protein sequence ID" value="AYE37233.1"/>
    <property type="molecule type" value="Genomic_DNA"/>
</dbReference>
<dbReference type="KEGG" id="lzh:D1B17_00575"/>
<sequence length="340" mass="37464">MKLGKTLIITGLLFSSVLGSVNVNNITAMAANDTQSESTENKVVTVNFTLTNGDPVGDTEFTDSAQSTVKVKDSENKVSKDKIKIPYNYKIVSTEESYTIDPKDGKNVITVKVENVPLQSVELQYLDEKGNALDAKKIKSKKLPESLELKDPKKQVKKENLNDFPEGFELSGEYSGGKLNLKEVVKPATPGTNPGHSASHKGHSGYALQRVRISFIDQDGDEVGYKQLNGKDTFSSKIEAPAGYTLVNSSDATIKFDKKGNKDIKIKVTKNRPTPVMEKGIVTTNSGLYFHLYTIDGKEITNRGLSGDSKWFTDQYATINGEKMFRVATNEWVKATDVYK</sequence>
<name>A0A386PRC7_9LACO</name>
<organism evidence="2 3">
    <name type="scientific">Companilactobacillus zhachilii</name>
    <dbReference type="NCBI Taxonomy" id="2304606"/>
    <lineage>
        <taxon>Bacteria</taxon>
        <taxon>Bacillati</taxon>
        <taxon>Bacillota</taxon>
        <taxon>Bacilli</taxon>
        <taxon>Lactobacillales</taxon>
        <taxon>Lactobacillaceae</taxon>
        <taxon>Companilactobacillus</taxon>
    </lineage>
</organism>
<feature type="signal peptide" evidence="1">
    <location>
        <begin position="1"/>
        <end position="30"/>
    </location>
</feature>